<comment type="caution">
    <text evidence="2">The sequence shown here is derived from an EMBL/GenBank/DDBJ whole genome shotgun (WGS) entry which is preliminary data.</text>
</comment>
<dbReference type="Proteomes" id="UP000573599">
    <property type="component" value="Unassembled WGS sequence"/>
</dbReference>
<feature type="domain" description="AbiEi antitoxin N-terminal" evidence="1">
    <location>
        <begin position="6"/>
        <end position="47"/>
    </location>
</feature>
<evidence type="ECO:0000259" key="1">
    <source>
        <dbReference type="Pfam" id="PF13338"/>
    </source>
</evidence>
<name>A0A852WEB6_9MICO</name>
<proteinExistence type="predicted"/>
<dbReference type="AlphaFoldDB" id="A0A852WEB6"/>
<protein>
    <recommendedName>
        <fullName evidence="1">AbiEi antitoxin N-terminal domain-containing protein</fullName>
    </recommendedName>
</protein>
<dbReference type="InterPro" id="IPR025159">
    <property type="entry name" value="AbiEi_N"/>
</dbReference>
<accession>A0A852WEB6</accession>
<keyword evidence="3" id="KW-1185">Reference proteome</keyword>
<evidence type="ECO:0000313" key="2">
    <source>
        <dbReference type="EMBL" id="NYG07368.1"/>
    </source>
</evidence>
<dbReference type="Pfam" id="PF13338">
    <property type="entry name" value="AbiEi_4"/>
    <property type="match status" value="1"/>
</dbReference>
<organism evidence="2 3">
    <name type="scientific">Pedococcus badiiscoriae</name>
    <dbReference type="NCBI Taxonomy" id="642776"/>
    <lineage>
        <taxon>Bacteria</taxon>
        <taxon>Bacillati</taxon>
        <taxon>Actinomycetota</taxon>
        <taxon>Actinomycetes</taxon>
        <taxon>Micrococcales</taxon>
        <taxon>Intrasporangiaceae</taxon>
        <taxon>Pedococcus</taxon>
    </lineage>
</organism>
<gene>
    <name evidence="2" type="ORF">BJ986_001855</name>
</gene>
<evidence type="ECO:0000313" key="3">
    <source>
        <dbReference type="Proteomes" id="UP000573599"/>
    </source>
</evidence>
<dbReference type="EMBL" id="JACCAB010000001">
    <property type="protein sequence ID" value="NYG07368.1"/>
    <property type="molecule type" value="Genomic_DNA"/>
</dbReference>
<sequence>MDLADIAQHGVVSTADARTLGIGAGQLRLLVRSGRLLPLVRGWYAVAPMVGEAPWRAADPFAAARSLHRLRTAALLRSFEGRVTASHQSAVVLRGGRLWRADLETVHLTRTRDDHSRHRLGAVLHPRVAMEPSTGPDGLSTVPMAVAVVQVGLVPIAGRHSPDPMESLIAADGALHDGHITGEQLESALALHRRHPQVEGVRLLLRHADGRHESVGETRLAQVLRTLEYRFTPQVPIIARGVTRRGDFGIDGTDVVVEFDGLAKYVENSVRPGFPTVRRALADEKARQSDLEDAGKEVARVVWADLDHPAGIKAKVDRAIERASRRRRSA</sequence>
<dbReference type="RefSeq" id="WP_179421721.1">
    <property type="nucleotide sequence ID" value="NZ_JACCAB010000001.1"/>
</dbReference>
<reference evidence="2 3" key="1">
    <citation type="submission" date="2020-07" db="EMBL/GenBank/DDBJ databases">
        <title>Sequencing the genomes of 1000 actinobacteria strains.</title>
        <authorList>
            <person name="Klenk H.-P."/>
        </authorList>
    </citation>
    <scope>NUCLEOTIDE SEQUENCE [LARGE SCALE GENOMIC DNA]</scope>
    <source>
        <strain evidence="2 3">DSM 23987</strain>
    </source>
</reference>